<evidence type="ECO:0000313" key="2">
    <source>
        <dbReference type="EMBL" id="KZT35783.1"/>
    </source>
</evidence>
<name>A0A166AXH2_9AGAM</name>
<keyword evidence="3" id="KW-1185">Reference proteome</keyword>
<feature type="transmembrane region" description="Helical" evidence="1">
    <location>
        <begin position="202"/>
        <end position="223"/>
    </location>
</feature>
<keyword evidence="1" id="KW-0472">Membrane</keyword>
<dbReference type="Proteomes" id="UP000076798">
    <property type="component" value="Unassembled WGS sequence"/>
</dbReference>
<accession>A0A166AXH2</accession>
<protein>
    <submittedName>
        <fullName evidence="2">Uncharacterized protein</fullName>
    </submittedName>
</protein>
<organism evidence="2 3">
    <name type="scientific">Sistotremastrum suecicum HHB10207 ss-3</name>
    <dbReference type="NCBI Taxonomy" id="1314776"/>
    <lineage>
        <taxon>Eukaryota</taxon>
        <taxon>Fungi</taxon>
        <taxon>Dikarya</taxon>
        <taxon>Basidiomycota</taxon>
        <taxon>Agaricomycotina</taxon>
        <taxon>Agaricomycetes</taxon>
        <taxon>Sistotremastrales</taxon>
        <taxon>Sistotremastraceae</taxon>
        <taxon>Sistotremastrum</taxon>
    </lineage>
</organism>
<feature type="transmembrane region" description="Helical" evidence="1">
    <location>
        <begin position="87"/>
        <end position="110"/>
    </location>
</feature>
<evidence type="ECO:0000256" key="1">
    <source>
        <dbReference type="SAM" id="Phobius"/>
    </source>
</evidence>
<keyword evidence="1" id="KW-1133">Transmembrane helix</keyword>
<feature type="transmembrane region" description="Helical" evidence="1">
    <location>
        <begin position="174"/>
        <end position="195"/>
    </location>
</feature>
<dbReference type="AlphaFoldDB" id="A0A166AXH2"/>
<keyword evidence="1" id="KW-0812">Transmembrane</keyword>
<gene>
    <name evidence="2" type="ORF">SISSUDRAFT_130474</name>
</gene>
<proteinExistence type="predicted"/>
<reference evidence="2 3" key="1">
    <citation type="journal article" date="2016" name="Mol. Biol. Evol.">
        <title>Comparative Genomics of Early-Diverging Mushroom-Forming Fungi Provides Insights into the Origins of Lignocellulose Decay Capabilities.</title>
        <authorList>
            <person name="Nagy L.G."/>
            <person name="Riley R."/>
            <person name="Tritt A."/>
            <person name="Adam C."/>
            <person name="Daum C."/>
            <person name="Floudas D."/>
            <person name="Sun H."/>
            <person name="Yadav J.S."/>
            <person name="Pangilinan J."/>
            <person name="Larsson K.H."/>
            <person name="Matsuura K."/>
            <person name="Barry K."/>
            <person name="Labutti K."/>
            <person name="Kuo R."/>
            <person name="Ohm R.A."/>
            <person name="Bhattacharya S.S."/>
            <person name="Shirouzu T."/>
            <person name="Yoshinaga Y."/>
            <person name="Martin F.M."/>
            <person name="Grigoriev I.V."/>
            <person name="Hibbett D.S."/>
        </authorList>
    </citation>
    <scope>NUCLEOTIDE SEQUENCE [LARGE SCALE GENOMIC DNA]</scope>
    <source>
        <strain evidence="2 3">HHB10207 ss-3</strain>
    </source>
</reference>
<evidence type="ECO:0000313" key="3">
    <source>
        <dbReference type="Proteomes" id="UP000076798"/>
    </source>
</evidence>
<dbReference type="EMBL" id="KV428128">
    <property type="protein sequence ID" value="KZT35783.1"/>
    <property type="molecule type" value="Genomic_DNA"/>
</dbReference>
<sequence length="232" mass="25411">MPQVVLDSNNSLRTHGGYLIRHTEAFGYRTVHDEDAGSDQSEDEKWERRSIATTNLALERLVHENRDRVEINSPSLRRRRFRRRGSISESTLAIFVAVACHLLIVLPLGILEQSPNKLLNEGLEHLSIQVTSAGPILTGVGAASHEYFIRALGEAEDDGVVDPSSLRFLVTLTWAIKGFGFLIAFAGMCGVALAVGQPEVCVVGIILLSIISLYWVHGCMTVYDNVGPSSEA</sequence>